<evidence type="ECO:0000256" key="1">
    <source>
        <dbReference type="ARBA" id="ARBA00008791"/>
    </source>
</evidence>
<gene>
    <name evidence="3" type="ORF">J7I44_06855</name>
</gene>
<dbReference type="EMBL" id="JAGJRS010000014">
    <property type="protein sequence ID" value="MBP1474012.1"/>
    <property type="molecule type" value="Genomic_DNA"/>
</dbReference>
<dbReference type="CDD" id="cd00293">
    <property type="entry name" value="USP-like"/>
    <property type="match status" value="1"/>
</dbReference>
<comment type="similarity">
    <text evidence="1">Belongs to the universal stress protein A family.</text>
</comment>
<evidence type="ECO:0000313" key="3">
    <source>
        <dbReference type="EMBL" id="MBP1474012.1"/>
    </source>
</evidence>
<dbReference type="SUPFAM" id="SSF52402">
    <property type="entry name" value="Adenine nucleotide alpha hydrolases-like"/>
    <property type="match status" value="2"/>
</dbReference>
<sequence>MSELIVSVSEPEREAPLLDYAFSLARQWHAWVTGLCVIPIDALVLALPDAAGVLAAEESDALADGAWWQERCQAAAVGGSWEVTRGVYRKVLAERASLADLVIGRLPGWPAALQDVSRRLAETLVHGGCPIVLVPDDWVARPALGHVLVAWNGSAPSARAARAALPLLRMAERVTILDGTRGPGARAAAPLREWLARQGIACEWLPFQARGGVGEAIHAEAARLGVDLLVQGAWGRRRTSERLLGGATRHSLRHSRVPLLLAP</sequence>
<proteinExistence type="inferred from homology"/>
<dbReference type="RefSeq" id="WP_209617950.1">
    <property type="nucleotide sequence ID" value="NZ_JAGJRS010000014.1"/>
</dbReference>
<evidence type="ECO:0000259" key="2">
    <source>
        <dbReference type="Pfam" id="PF00582"/>
    </source>
</evidence>
<dbReference type="InterPro" id="IPR006016">
    <property type="entry name" value="UspA"/>
</dbReference>
<evidence type="ECO:0000313" key="4">
    <source>
        <dbReference type="Proteomes" id="UP000823790"/>
    </source>
</evidence>
<dbReference type="Pfam" id="PF00582">
    <property type="entry name" value="Usp"/>
    <property type="match status" value="1"/>
</dbReference>
<name>A0ABS4DLT3_9GAMM</name>
<accession>A0ABS4DLT3</accession>
<dbReference type="Proteomes" id="UP000823790">
    <property type="component" value="Unassembled WGS sequence"/>
</dbReference>
<organism evidence="3 4">
    <name type="scientific">Frateuria flava</name>
    <dbReference type="NCBI Taxonomy" id="2821489"/>
    <lineage>
        <taxon>Bacteria</taxon>
        <taxon>Pseudomonadati</taxon>
        <taxon>Pseudomonadota</taxon>
        <taxon>Gammaproteobacteria</taxon>
        <taxon>Lysobacterales</taxon>
        <taxon>Rhodanobacteraceae</taxon>
        <taxon>Frateuria</taxon>
    </lineage>
</organism>
<protein>
    <submittedName>
        <fullName evidence="3">Universal stress protein</fullName>
    </submittedName>
</protein>
<comment type="caution">
    <text evidence="3">The sequence shown here is derived from an EMBL/GenBank/DDBJ whole genome shotgun (WGS) entry which is preliminary data.</text>
</comment>
<feature type="domain" description="UspA" evidence="2">
    <location>
        <begin position="210"/>
        <end position="262"/>
    </location>
</feature>
<dbReference type="Gene3D" id="3.40.50.12370">
    <property type="match status" value="1"/>
</dbReference>
<dbReference type="PRINTS" id="PR01438">
    <property type="entry name" value="UNVRSLSTRESS"/>
</dbReference>
<dbReference type="InterPro" id="IPR006015">
    <property type="entry name" value="Universal_stress_UspA"/>
</dbReference>
<reference evidence="3 4" key="1">
    <citation type="submission" date="2021-04" db="EMBL/GenBank/DDBJ databases">
        <authorList>
            <person name="Huq M.A."/>
        </authorList>
    </citation>
    <scope>NUCLEOTIDE SEQUENCE [LARGE SCALE GENOMIC DNA]</scope>
    <source>
        <strain evidence="3 4">MAH-13</strain>
    </source>
</reference>
<keyword evidence="4" id="KW-1185">Reference proteome</keyword>